<reference evidence="2 3" key="1">
    <citation type="submission" date="2012-02" db="EMBL/GenBank/DDBJ databases">
        <title>Complete genome sequence of Phycisphaera mikurensis NBRC 102666.</title>
        <authorList>
            <person name="Ankai A."/>
            <person name="Hosoyama A."/>
            <person name="Terui Y."/>
            <person name="Sekine M."/>
            <person name="Fukai R."/>
            <person name="Kato Y."/>
            <person name="Nakamura S."/>
            <person name="Yamada-Narita S."/>
            <person name="Kawakoshi A."/>
            <person name="Fukunaga Y."/>
            <person name="Yamazaki S."/>
            <person name="Fujita N."/>
        </authorList>
    </citation>
    <scope>NUCLEOTIDE SEQUENCE [LARGE SCALE GENOMIC DNA]</scope>
    <source>
        <strain evidence="3">NBRC 102666 / KCTC 22515 / FYK2301M01</strain>
    </source>
</reference>
<dbReference type="PANTHER" id="PTHR30327">
    <property type="entry name" value="UNCHARACTERIZED PROTEIN YQGE"/>
    <property type="match status" value="1"/>
</dbReference>
<dbReference type="PANTHER" id="PTHR30327:SF1">
    <property type="entry name" value="UPF0301 PROTEIN YQGE"/>
    <property type="match status" value="1"/>
</dbReference>
<dbReference type="KEGG" id="phm:PSMK_16700"/>
<dbReference type="GO" id="GO:0005829">
    <property type="term" value="C:cytosol"/>
    <property type="evidence" value="ECO:0007669"/>
    <property type="project" value="TreeGrafter"/>
</dbReference>
<dbReference type="eggNOG" id="COG1678">
    <property type="taxonomic scope" value="Bacteria"/>
</dbReference>
<evidence type="ECO:0000313" key="3">
    <source>
        <dbReference type="Proteomes" id="UP000007881"/>
    </source>
</evidence>
<name>I0IEZ1_PHYMF</name>
<dbReference type="OrthoDB" id="9807486at2"/>
<gene>
    <name evidence="2" type="ordered locus">PSMK_16700</name>
</gene>
<dbReference type="RefSeq" id="WP_014437047.1">
    <property type="nucleotide sequence ID" value="NC_017080.1"/>
</dbReference>
<dbReference type="EMBL" id="AP012338">
    <property type="protein sequence ID" value="BAM03829.1"/>
    <property type="molecule type" value="Genomic_DNA"/>
</dbReference>
<dbReference type="STRING" id="1142394.PSMK_16700"/>
<comment type="similarity">
    <text evidence="1">Belongs to the UPF0301 (AlgH) family.</text>
</comment>
<proteinExistence type="inferred from homology"/>
<dbReference type="Proteomes" id="UP000007881">
    <property type="component" value="Chromosome"/>
</dbReference>
<keyword evidence="3" id="KW-1185">Reference proteome</keyword>
<protein>
    <submittedName>
        <fullName evidence="2">Uncharacterized protein</fullName>
    </submittedName>
</protein>
<evidence type="ECO:0000256" key="1">
    <source>
        <dbReference type="ARBA" id="ARBA00009600"/>
    </source>
</evidence>
<dbReference type="HOGENOM" id="CLU_057596_1_0_0"/>
<organism evidence="2 3">
    <name type="scientific">Phycisphaera mikurensis (strain NBRC 102666 / KCTC 22515 / FYK2301M01)</name>
    <dbReference type="NCBI Taxonomy" id="1142394"/>
    <lineage>
        <taxon>Bacteria</taxon>
        <taxon>Pseudomonadati</taxon>
        <taxon>Planctomycetota</taxon>
        <taxon>Phycisphaerae</taxon>
        <taxon>Phycisphaerales</taxon>
        <taxon>Phycisphaeraceae</taxon>
        <taxon>Phycisphaera</taxon>
    </lineage>
</organism>
<dbReference type="Pfam" id="PF02622">
    <property type="entry name" value="DUF179"/>
    <property type="match status" value="1"/>
</dbReference>
<dbReference type="SUPFAM" id="SSF143456">
    <property type="entry name" value="VC0467-like"/>
    <property type="match status" value="1"/>
</dbReference>
<dbReference type="InterPro" id="IPR003774">
    <property type="entry name" value="AlgH-like"/>
</dbReference>
<sequence length="194" mass="20314">MADLVGKLLLAAPSLEEAAFHRAVVLVIEHGPAGAMGLVLNKPTPLKLADVLAKTETEAGDDAGFEADEAVLLHQGGPCPGPLFVLHADGCLGDREPVPGLFLSNDGDVIRLLVREPPAAPLPWRAVGGYAGWGPGQLEGELGEGSWRIAEAPVDVLLNLDGDAGWLDLTRSAAREAVYEDLPDAAVPRDPRNN</sequence>
<evidence type="ECO:0000313" key="2">
    <source>
        <dbReference type="EMBL" id="BAM03829.1"/>
    </source>
</evidence>
<dbReference type="AlphaFoldDB" id="I0IEZ1"/>
<accession>I0IEZ1</accession>
<dbReference type="Gene3D" id="3.40.1740.10">
    <property type="entry name" value="VC0467-like"/>
    <property type="match status" value="1"/>
</dbReference>